<reference evidence="3" key="1">
    <citation type="submission" date="2020-06" db="EMBL/GenBank/DDBJ databases">
        <authorList>
            <person name="Li T."/>
            <person name="Hu X."/>
            <person name="Zhang T."/>
            <person name="Song X."/>
            <person name="Zhang H."/>
            <person name="Dai N."/>
            <person name="Sheng W."/>
            <person name="Hou X."/>
            <person name="Wei L."/>
        </authorList>
    </citation>
    <scope>NUCLEOTIDE SEQUENCE</scope>
    <source>
        <strain evidence="3">G01</strain>
        <tissue evidence="3">Leaf</tissue>
    </source>
</reference>
<dbReference type="InterPro" id="IPR008906">
    <property type="entry name" value="HATC_C_dom"/>
</dbReference>
<organism evidence="3">
    <name type="scientific">Sesamum angustifolium</name>
    <dbReference type="NCBI Taxonomy" id="2727405"/>
    <lineage>
        <taxon>Eukaryota</taxon>
        <taxon>Viridiplantae</taxon>
        <taxon>Streptophyta</taxon>
        <taxon>Embryophyta</taxon>
        <taxon>Tracheophyta</taxon>
        <taxon>Spermatophyta</taxon>
        <taxon>Magnoliopsida</taxon>
        <taxon>eudicotyledons</taxon>
        <taxon>Gunneridae</taxon>
        <taxon>Pentapetalae</taxon>
        <taxon>asterids</taxon>
        <taxon>lamiids</taxon>
        <taxon>Lamiales</taxon>
        <taxon>Pedaliaceae</taxon>
        <taxon>Sesamum</taxon>
    </lineage>
</organism>
<evidence type="ECO:0000313" key="3">
    <source>
        <dbReference type="EMBL" id="KAL0284142.1"/>
    </source>
</evidence>
<evidence type="ECO:0000259" key="2">
    <source>
        <dbReference type="Pfam" id="PF05699"/>
    </source>
</evidence>
<accession>A0AAW2IP87</accession>
<dbReference type="InterPro" id="IPR012337">
    <property type="entry name" value="RNaseH-like_sf"/>
</dbReference>
<reference evidence="3" key="2">
    <citation type="journal article" date="2024" name="Plant">
        <title>Genomic evolution and insights into agronomic trait innovations of Sesamum species.</title>
        <authorList>
            <person name="Miao H."/>
            <person name="Wang L."/>
            <person name="Qu L."/>
            <person name="Liu H."/>
            <person name="Sun Y."/>
            <person name="Le M."/>
            <person name="Wang Q."/>
            <person name="Wei S."/>
            <person name="Zheng Y."/>
            <person name="Lin W."/>
            <person name="Duan Y."/>
            <person name="Cao H."/>
            <person name="Xiong S."/>
            <person name="Wang X."/>
            <person name="Wei L."/>
            <person name="Li C."/>
            <person name="Ma Q."/>
            <person name="Ju M."/>
            <person name="Zhao R."/>
            <person name="Li G."/>
            <person name="Mu C."/>
            <person name="Tian Q."/>
            <person name="Mei H."/>
            <person name="Zhang T."/>
            <person name="Gao T."/>
            <person name="Zhang H."/>
        </authorList>
    </citation>
    <scope>NUCLEOTIDE SEQUENCE</scope>
    <source>
        <strain evidence="3">G01</strain>
    </source>
</reference>
<feature type="region of interest" description="Disordered" evidence="1">
    <location>
        <begin position="233"/>
        <end position="373"/>
    </location>
</feature>
<feature type="compositionally biased region" description="Polar residues" evidence="1">
    <location>
        <begin position="446"/>
        <end position="456"/>
    </location>
</feature>
<dbReference type="Pfam" id="PF05699">
    <property type="entry name" value="Dimer_Tnp_hAT"/>
    <property type="match status" value="1"/>
</dbReference>
<name>A0AAW2IP87_9LAMI</name>
<feature type="domain" description="HAT C-terminal dimerisation" evidence="2">
    <location>
        <begin position="128"/>
        <end position="196"/>
    </location>
</feature>
<dbReference type="SUPFAM" id="SSF53098">
    <property type="entry name" value="Ribonuclease H-like"/>
    <property type="match status" value="1"/>
</dbReference>
<comment type="caution">
    <text evidence="3">The sequence shown here is derived from an EMBL/GenBank/DDBJ whole genome shotgun (WGS) entry which is preliminary data.</text>
</comment>
<dbReference type="EMBL" id="JACGWK010001674">
    <property type="protein sequence ID" value="KAL0284142.1"/>
    <property type="molecule type" value="Genomic_DNA"/>
</dbReference>
<feature type="region of interest" description="Disordered" evidence="1">
    <location>
        <begin position="439"/>
        <end position="492"/>
    </location>
</feature>
<feature type="compositionally biased region" description="Polar residues" evidence="1">
    <location>
        <begin position="465"/>
        <end position="492"/>
    </location>
</feature>
<proteinExistence type="predicted"/>
<dbReference type="PANTHER" id="PTHR32166:SF122">
    <property type="entry name" value="OS09G0499600 PROTEIN"/>
    <property type="match status" value="1"/>
</dbReference>
<dbReference type="AlphaFoldDB" id="A0AAW2IP87"/>
<feature type="compositionally biased region" description="Acidic residues" evidence="1">
    <location>
        <begin position="322"/>
        <end position="356"/>
    </location>
</feature>
<sequence>MAPLVRVLKAVDQDKKPTLCIIYEAMDRAKMAIKASVRKWEKYWEIIDDRWYRQLHRHLHAAGYFFNPVLQYSNTCVFEMAKVRRGVKEVIKRLEPDLIVQANAINEIRLFVDKLGEFGSPLARQAVSTSLPAQWWYNYGDEAPNLRKIAVKVLSQTCASSGCERNWSTWSLIHTKLRNRLATEKLHKLVYAHYNMRLRVRNLMYQREDDDYYNPIDLNRIFHDNDILEEWTRETEEPMLPENDLDWLDEEGRMDNVPNEEDDDASLPLSRWSVPRSSKGKGKHVSSKEKGKQVTFKDKSAQVSSSRKDKHVLHSSSRQNDSDEEIAEDDDNDDDDDDGDDDNDDDDGDDDGDNDGDGNVHKETQQSHGMTWAQGDENYYATQDTDHGYRPGIENQRRFLSNLTDYPSQCDDSQSQRYGRRQPDIQYSMQNLEIDEHRPHQMHGHQGSSTGTNSGRSKARRRNRGSATDSIGESNQRSSIETSHSSGTGTYSQGFGYYNQNMEHLMPSQPLPQVPYNIPYQGVFPQVPYGLPSQPVMYFPYGIPSHPAGVINVGSYTTPYTQNCSPPSHDYYRRIGGDGDGDDHFEPHRHSTFF</sequence>
<feature type="compositionally biased region" description="Basic and acidic residues" evidence="1">
    <location>
        <begin position="286"/>
        <end position="300"/>
    </location>
</feature>
<gene>
    <name evidence="3" type="ORF">Sangu_2474900</name>
</gene>
<evidence type="ECO:0000256" key="1">
    <source>
        <dbReference type="SAM" id="MobiDB-lite"/>
    </source>
</evidence>
<feature type="compositionally biased region" description="Acidic residues" evidence="1">
    <location>
        <begin position="237"/>
        <end position="249"/>
    </location>
</feature>
<protein>
    <recommendedName>
        <fullName evidence="2">HAT C-terminal dimerisation domain-containing protein</fullName>
    </recommendedName>
</protein>
<dbReference type="PANTHER" id="PTHR32166">
    <property type="entry name" value="OSJNBA0013A04.12 PROTEIN"/>
    <property type="match status" value="1"/>
</dbReference>
<dbReference type="GO" id="GO:0046983">
    <property type="term" value="F:protein dimerization activity"/>
    <property type="evidence" value="ECO:0007669"/>
    <property type="project" value="InterPro"/>
</dbReference>